<dbReference type="EMBL" id="BBRZ01000011">
    <property type="protein sequence ID" value="GAM55211.1"/>
    <property type="molecule type" value="Genomic_DNA"/>
</dbReference>
<evidence type="ECO:0000313" key="2">
    <source>
        <dbReference type="EMBL" id="GAM55211.1"/>
    </source>
</evidence>
<protein>
    <submittedName>
        <fullName evidence="2">Leader peptidase</fullName>
        <ecNumber evidence="2">3.4.23.43</ecNumber>
    </submittedName>
</protein>
<dbReference type="Proteomes" id="UP000031671">
    <property type="component" value="Unassembled WGS sequence"/>
</dbReference>
<organism evidence="2 3">
    <name type="scientific">Vibrio ishigakensis</name>
    <dbReference type="NCBI Taxonomy" id="1481914"/>
    <lineage>
        <taxon>Bacteria</taxon>
        <taxon>Pseudomonadati</taxon>
        <taxon>Pseudomonadota</taxon>
        <taxon>Gammaproteobacteria</taxon>
        <taxon>Vibrionales</taxon>
        <taxon>Vibrionaceae</taxon>
        <taxon>Vibrio</taxon>
    </lineage>
</organism>
<reference evidence="2 3" key="1">
    <citation type="submission" date="2015-01" db="EMBL/GenBank/DDBJ databases">
        <title>Vibrio sp. C1 JCM 19231 whole genome shotgun sequence.</title>
        <authorList>
            <person name="Sawabe T."/>
            <person name="Meirelles P."/>
            <person name="Feng G."/>
            <person name="Sayaka M."/>
            <person name="Hattori M."/>
            <person name="Ohkuma M."/>
        </authorList>
    </citation>
    <scope>NUCLEOTIDE SEQUENCE [LARGE SCALE GENOMIC DNA]</scope>
    <source>
        <strain evidence="3">JCM 19231</strain>
    </source>
</reference>
<dbReference type="GO" id="GO:0004190">
    <property type="term" value="F:aspartic-type endopeptidase activity"/>
    <property type="evidence" value="ECO:0007669"/>
    <property type="project" value="UniProtKB-EC"/>
</dbReference>
<accession>A0A0B8NMC5</accession>
<keyword evidence="1" id="KW-1133">Transmembrane helix</keyword>
<evidence type="ECO:0000313" key="3">
    <source>
        <dbReference type="Proteomes" id="UP000031671"/>
    </source>
</evidence>
<keyword evidence="3" id="KW-1185">Reference proteome</keyword>
<evidence type="ECO:0000256" key="1">
    <source>
        <dbReference type="SAM" id="Phobius"/>
    </source>
</evidence>
<keyword evidence="1" id="KW-0812">Transmembrane</keyword>
<keyword evidence="1" id="KW-0472">Membrane</keyword>
<sequence length="44" mass="4986">MRLKKQGIEKAFPFGPYLAIAGWVYLIVGEQIVSWYLGFYFGGA</sequence>
<name>A0A0B8NMC5_9VIBR</name>
<gene>
    <name evidence="2" type="ORF">JCM19231_484</name>
</gene>
<dbReference type="AlphaFoldDB" id="A0A0B8NMC5"/>
<keyword evidence="2" id="KW-0378">Hydrolase</keyword>
<comment type="caution">
    <text evidence="2">The sequence shown here is derived from an EMBL/GenBank/DDBJ whole genome shotgun (WGS) entry which is preliminary data.</text>
</comment>
<dbReference type="EC" id="3.4.23.43" evidence="2"/>
<proteinExistence type="predicted"/>
<reference evidence="2 3" key="2">
    <citation type="submission" date="2015-01" db="EMBL/GenBank/DDBJ databases">
        <authorList>
            <consortium name="NBRP consortium"/>
            <person name="Sawabe T."/>
            <person name="Meirelles P."/>
            <person name="Feng G."/>
            <person name="Sayaka M."/>
            <person name="Hattori M."/>
            <person name="Ohkuma M."/>
        </authorList>
    </citation>
    <scope>NUCLEOTIDE SEQUENCE [LARGE SCALE GENOMIC DNA]</scope>
    <source>
        <strain evidence="3">JCM 19231</strain>
    </source>
</reference>
<feature type="transmembrane region" description="Helical" evidence="1">
    <location>
        <begin position="12"/>
        <end position="37"/>
    </location>
</feature>